<dbReference type="Pfam" id="PF14559">
    <property type="entry name" value="TPR_19"/>
    <property type="match status" value="2"/>
</dbReference>
<comment type="caution">
    <text evidence="5">The sequence shown here is derived from an EMBL/GenBank/DDBJ whole genome shotgun (WGS) entry which is preliminary data.</text>
</comment>
<keyword evidence="6" id="KW-1185">Reference proteome</keyword>
<dbReference type="SUPFAM" id="SSF81901">
    <property type="entry name" value="HCP-like"/>
    <property type="match status" value="1"/>
</dbReference>
<dbReference type="AlphaFoldDB" id="A0A497XJ55"/>
<feature type="chain" id="PRO_5019772165" evidence="4">
    <location>
        <begin position="22"/>
        <end position="570"/>
    </location>
</feature>
<dbReference type="PANTHER" id="PTHR45586:SF1">
    <property type="entry name" value="LIPOPOLYSACCHARIDE ASSEMBLY PROTEIN B"/>
    <property type="match status" value="1"/>
</dbReference>
<dbReference type="InterPro" id="IPR011990">
    <property type="entry name" value="TPR-like_helical_dom_sf"/>
</dbReference>
<dbReference type="SMART" id="SM00028">
    <property type="entry name" value="TPR"/>
    <property type="match status" value="6"/>
</dbReference>
<dbReference type="EMBL" id="RCCI01000004">
    <property type="protein sequence ID" value="RLJ67953.1"/>
    <property type="molecule type" value="Genomic_DNA"/>
</dbReference>
<keyword evidence="2 3" id="KW-0802">TPR repeat</keyword>
<reference evidence="5 6" key="1">
    <citation type="submission" date="2018-10" db="EMBL/GenBank/DDBJ databases">
        <title>Genomic Encyclopedia of Type Strains, Phase IV (KMG-IV): sequencing the most valuable type-strain genomes for metagenomic binning, comparative biology and taxonomic classification.</title>
        <authorList>
            <person name="Goeker M."/>
        </authorList>
    </citation>
    <scope>NUCLEOTIDE SEQUENCE [LARGE SCALE GENOMIC DNA]</scope>
    <source>
        <strain evidence="5 6">DSM 26916</strain>
    </source>
</reference>
<evidence type="ECO:0000256" key="2">
    <source>
        <dbReference type="ARBA" id="ARBA00022803"/>
    </source>
</evidence>
<keyword evidence="4" id="KW-0732">Signal</keyword>
<dbReference type="InterPro" id="IPR019734">
    <property type="entry name" value="TPR_rpt"/>
</dbReference>
<name>A0A497XJ55_9PROT</name>
<dbReference type="OrthoDB" id="9766710at2"/>
<protein>
    <submittedName>
        <fullName evidence="5">Flp pilus assembly protein TadD</fullName>
    </submittedName>
</protein>
<organism evidence="5 6">
    <name type="scientific">Sulfurisoma sediminicola</name>
    <dbReference type="NCBI Taxonomy" id="1381557"/>
    <lineage>
        <taxon>Bacteria</taxon>
        <taxon>Pseudomonadati</taxon>
        <taxon>Pseudomonadota</taxon>
        <taxon>Betaproteobacteria</taxon>
        <taxon>Nitrosomonadales</taxon>
        <taxon>Sterolibacteriaceae</taxon>
        <taxon>Sulfurisoma</taxon>
    </lineage>
</organism>
<proteinExistence type="predicted"/>
<keyword evidence="1" id="KW-0677">Repeat</keyword>
<evidence type="ECO:0000313" key="5">
    <source>
        <dbReference type="EMBL" id="RLJ67953.1"/>
    </source>
</evidence>
<dbReference type="SUPFAM" id="SSF48452">
    <property type="entry name" value="TPR-like"/>
    <property type="match status" value="2"/>
</dbReference>
<evidence type="ECO:0000313" key="6">
    <source>
        <dbReference type="Proteomes" id="UP000268908"/>
    </source>
</evidence>
<gene>
    <name evidence="5" type="ORF">DFR35_0507</name>
</gene>
<dbReference type="Pfam" id="PF13432">
    <property type="entry name" value="TPR_16"/>
    <property type="match status" value="2"/>
</dbReference>
<dbReference type="PROSITE" id="PS50005">
    <property type="entry name" value="TPR"/>
    <property type="match status" value="2"/>
</dbReference>
<evidence type="ECO:0000256" key="3">
    <source>
        <dbReference type="PROSITE-ProRule" id="PRU00339"/>
    </source>
</evidence>
<feature type="signal peptide" evidence="4">
    <location>
        <begin position="1"/>
        <end position="21"/>
    </location>
</feature>
<evidence type="ECO:0000256" key="1">
    <source>
        <dbReference type="ARBA" id="ARBA00022737"/>
    </source>
</evidence>
<feature type="repeat" description="TPR" evidence="3">
    <location>
        <begin position="286"/>
        <end position="319"/>
    </location>
</feature>
<sequence>MKRRLLPLLFAACFGSGASVAQQEDEAVAIPVPVPPAPAVSTLPAQELTPQILYQFLLAEIAGSRGNIGLAVDAYRDLARTTRDPRIAQRAAQVALFARRYEVALDAARLWAELDPESAQARQMVTSLLAAGARPEDLAEHIARQLAAEGGNLPNALLQLNRALARVPDKRKVLSIVEQVTTPYVGIAEAHFARAVAAHGAQDATRALGEAERAVALRPDWEQAALLKSQLQPRAEAIETLHRFASQHPASLDLRMALARMLVAEKRYPEARREFGVLLAATPDDTETLYALGVLSYQQQDLREAERYFRRLLELDFADADSVRLYLGQLAEDEKRWDEAIKWYEQIGPGEQFVAARLRQAYALAKQDRLDDALHHLQAARTEHREHAVRMLIGEAQLLREAGRTADALAVLDQGLAAQPDQPELLYEAALVAERLGRIDVFEARLKRLLQIKPDHAHALNALGYSLAERNVRLDEAQQLIDQALALAPDDPFILDSKGWVQFRRGQTAAALVTLQRAFAIRPDPEIAAHVGEVMWALGRREEAAKTWADAAKLHPGNDELTATIKRFQP</sequence>
<dbReference type="RefSeq" id="WP_121239895.1">
    <property type="nucleotide sequence ID" value="NZ_BHVV01000001.1"/>
</dbReference>
<dbReference type="InterPro" id="IPR051012">
    <property type="entry name" value="CellSynth/LPSAsmb/PSIAsmb"/>
</dbReference>
<dbReference type="Proteomes" id="UP000268908">
    <property type="component" value="Unassembled WGS sequence"/>
</dbReference>
<dbReference type="PANTHER" id="PTHR45586">
    <property type="entry name" value="TPR REPEAT-CONTAINING PROTEIN PA4667"/>
    <property type="match status" value="1"/>
</dbReference>
<evidence type="ECO:0000256" key="4">
    <source>
        <dbReference type="SAM" id="SignalP"/>
    </source>
</evidence>
<feature type="repeat" description="TPR" evidence="3">
    <location>
        <begin position="525"/>
        <end position="558"/>
    </location>
</feature>
<dbReference type="Gene3D" id="1.25.40.10">
    <property type="entry name" value="Tetratricopeptide repeat domain"/>
    <property type="match status" value="2"/>
</dbReference>
<accession>A0A497XJ55</accession>